<dbReference type="EMBL" id="JAVDYC010000001">
    <property type="protein sequence ID" value="MDR7319755.1"/>
    <property type="molecule type" value="Genomic_DNA"/>
</dbReference>
<proteinExistence type="predicted"/>
<evidence type="ECO:0000313" key="2">
    <source>
        <dbReference type="EMBL" id="MDR7319755.1"/>
    </source>
</evidence>
<reference evidence="2 3" key="1">
    <citation type="submission" date="2023-07" db="EMBL/GenBank/DDBJ databases">
        <title>Sequencing the genomes of 1000 actinobacteria strains.</title>
        <authorList>
            <person name="Klenk H.-P."/>
        </authorList>
    </citation>
    <scope>NUCLEOTIDE SEQUENCE [LARGE SCALE GENOMIC DNA]</scope>
    <source>
        <strain evidence="2 3">DSM 44711</strain>
    </source>
</reference>
<feature type="domain" description="VOC" evidence="1">
    <location>
        <begin position="1"/>
        <end position="130"/>
    </location>
</feature>
<comment type="caution">
    <text evidence="2">The sequence shown here is derived from an EMBL/GenBank/DDBJ whole genome shotgun (WGS) entry which is preliminary data.</text>
</comment>
<accession>A0AAE3ZKX2</accession>
<dbReference type="AlphaFoldDB" id="A0AAE3ZKX2"/>
<gene>
    <name evidence="2" type="ORF">J2S44_000005</name>
</gene>
<name>A0AAE3ZKX2_9ACTN</name>
<dbReference type="InterPro" id="IPR037523">
    <property type="entry name" value="VOC_core"/>
</dbReference>
<dbReference type="RefSeq" id="WP_310407566.1">
    <property type="nucleotide sequence ID" value="NZ_JAVDYC010000001.1"/>
</dbReference>
<dbReference type="InterPro" id="IPR004360">
    <property type="entry name" value="Glyas_Fos-R_dOase_dom"/>
</dbReference>
<dbReference type="SUPFAM" id="SSF54593">
    <property type="entry name" value="Glyoxalase/Bleomycin resistance protein/Dihydroxybiphenyl dioxygenase"/>
    <property type="match status" value="1"/>
</dbReference>
<protein>
    <submittedName>
        <fullName evidence="2">Glyoxalase superfamily protein PhnB</fullName>
    </submittedName>
</protein>
<dbReference type="Gene3D" id="3.10.180.10">
    <property type="entry name" value="2,3-Dihydroxybiphenyl 1,2-Dioxygenase, domain 1"/>
    <property type="match status" value="1"/>
</dbReference>
<dbReference type="Pfam" id="PF00903">
    <property type="entry name" value="Glyoxalase"/>
    <property type="match status" value="1"/>
</dbReference>
<dbReference type="PROSITE" id="PS51819">
    <property type="entry name" value="VOC"/>
    <property type="match status" value="1"/>
</dbReference>
<evidence type="ECO:0000259" key="1">
    <source>
        <dbReference type="PROSITE" id="PS51819"/>
    </source>
</evidence>
<organism evidence="2 3">
    <name type="scientific">Catenuloplanes niger</name>
    <dbReference type="NCBI Taxonomy" id="587534"/>
    <lineage>
        <taxon>Bacteria</taxon>
        <taxon>Bacillati</taxon>
        <taxon>Actinomycetota</taxon>
        <taxon>Actinomycetes</taxon>
        <taxon>Micromonosporales</taxon>
        <taxon>Micromonosporaceae</taxon>
        <taxon>Catenuloplanes</taxon>
    </lineage>
</organism>
<dbReference type="PANTHER" id="PTHR36503:SF1">
    <property type="entry name" value="BLR2520 PROTEIN"/>
    <property type="match status" value="1"/>
</dbReference>
<dbReference type="Proteomes" id="UP001183629">
    <property type="component" value="Unassembled WGS sequence"/>
</dbReference>
<evidence type="ECO:0000313" key="3">
    <source>
        <dbReference type="Proteomes" id="UP001183629"/>
    </source>
</evidence>
<sequence length="135" mass="13970">MTFSVCIPIADRRVAYDFYTGGLGFAPAGEVAADGIPEPLQFDVGGGVRIMMVPHGGFEWAIGERRMTDGTTVGCLLTLDVPGPADVTEVFERAVAAGAAPIVTPQTQPWGTVTATFADPDGNLWEVTSPAAASG</sequence>
<keyword evidence="3" id="KW-1185">Reference proteome</keyword>
<dbReference type="PANTHER" id="PTHR36503">
    <property type="entry name" value="BLR2520 PROTEIN"/>
    <property type="match status" value="1"/>
</dbReference>
<dbReference type="InterPro" id="IPR029068">
    <property type="entry name" value="Glyas_Bleomycin-R_OHBP_Dase"/>
</dbReference>